<keyword evidence="1" id="KW-0046">Antibiotic resistance</keyword>
<dbReference type="AlphaFoldDB" id="A0A3L7A8C1"/>
<evidence type="ECO:0000256" key="1">
    <source>
        <dbReference type="ARBA" id="ARBA00023251"/>
    </source>
</evidence>
<evidence type="ECO:0000259" key="2">
    <source>
        <dbReference type="PROSITE" id="PS51186"/>
    </source>
</evidence>
<evidence type="ECO:0000313" key="4">
    <source>
        <dbReference type="Proteomes" id="UP000269692"/>
    </source>
</evidence>
<keyword evidence="3" id="KW-0808">Transferase</keyword>
<protein>
    <submittedName>
        <fullName evidence="3">N-acetyltransferase</fullName>
    </submittedName>
</protein>
<accession>A0A3L7A8C1</accession>
<dbReference type="PANTHER" id="PTHR31438">
    <property type="entry name" value="LYSINE N-ACYLTRANSFERASE C17G9.06C-RELATED"/>
    <property type="match status" value="1"/>
</dbReference>
<proteinExistence type="predicted"/>
<keyword evidence="4" id="KW-1185">Reference proteome</keyword>
<dbReference type="EMBL" id="RCTF01000013">
    <property type="protein sequence ID" value="RLP76304.1"/>
    <property type="molecule type" value="Genomic_DNA"/>
</dbReference>
<dbReference type="GO" id="GO:0046677">
    <property type="term" value="P:response to antibiotic"/>
    <property type="evidence" value="ECO:0007669"/>
    <property type="project" value="UniProtKB-KW"/>
</dbReference>
<sequence length="151" mass="16619">MTPQHLPLVASWLAAPHVAAWWHDAEAFEFVSGDLHHPDMGQFIVSQDGRPFAYLQCYRLGDWHTAFGPQPEGTRGLDQFIGDPGMLGRGHGPAFMDAFCSGLERAGTPRIVVDPRPDNARAIRAYEKAGFTPDREIVTPDGPALLMVRTP</sequence>
<dbReference type="PANTHER" id="PTHR31438:SF1">
    <property type="entry name" value="LYSINE N-ACYLTRANSFERASE C17G9.06C-RELATED"/>
    <property type="match status" value="1"/>
</dbReference>
<dbReference type="InterPro" id="IPR016181">
    <property type="entry name" value="Acyl_CoA_acyltransferase"/>
</dbReference>
<dbReference type="OrthoDB" id="9814648at2"/>
<evidence type="ECO:0000313" key="3">
    <source>
        <dbReference type="EMBL" id="RLP76304.1"/>
    </source>
</evidence>
<name>A0A3L7A8C1_9HYPH</name>
<reference evidence="3 4" key="1">
    <citation type="submission" date="2018-10" db="EMBL/GenBank/DDBJ databases">
        <title>Xanthobacter tagetidis genome sequencing and assembly.</title>
        <authorList>
            <person name="Maclea K.S."/>
            <person name="Goen A.E."/>
            <person name="Fatima S.A."/>
        </authorList>
    </citation>
    <scope>NUCLEOTIDE SEQUENCE [LARGE SCALE GENOMIC DNA]</scope>
    <source>
        <strain evidence="3 4">ATCC 700314</strain>
    </source>
</reference>
<dbReference type="Pfam" id="PF13523">
    <property type="entry name" value="Acetyltransf_8"/>
    <property type="match status" value="1"/>
</dbReference>
<organism evidence="3 4">
    <name type="scientific">Xanthobacter tagetidis</name>
    <dbReference type="NCBI Taxonomy" id="60216"/>
    <lineage>
        <taxon>Bacteria</taxon>
        <taxon>Pseudomonadati</taxon>
        <taxon>Pseudomonadota</taxon>
        <taxon>Alphaproteobacteria</taxon>
        <taxon>Hyphomicrobiales</taxon>
        <taxon>Xanthobacteraceae</taxon>
        <taxon>Xanthobacter</taxon>
    </lineage>
</organism>
<feature type="domain" description="N-acetyltransferase" evidence="2">
    <location>
        <begin position="1"/>
        <end position="151"/>
    </location>
</feature>
<comment type="caution">
    <text evidence="3">The sequence shown here is derived from an EMBL/GenBank/DDBJ whole genome shotgun (WGS) entry which is preliminary data.</text>
</comment>
<dbReference type="PROSITE" id="PS51186">
    <property type="entry name" value="GNAT"/>
    <property type="match status" value="1"/>
</dbReference>
<gene>
    <name evidence="3" type="ORF">D9R14_15670</name>
</gene>
<dbReference type="Gene3D" id="3.40.630.30">
    <property type="match status" value="1"/>
</dbReference>
<dbReference type="SUPFAM" id="SSF55729">
    <property type="entry name" value="Acyl-CoA N-acyltransferases (Nat)"/>
    <property type="match status" value="1"/>
</dbReference>
<dbReference type="InterPro" id="IPR000182">
    <property type="entry name" value="GNAT_dom"/>
</dbReference>
<dbReference type="Proteomes" id="UP000269692">
    <property type="component" value="Unassembled WGS sequence"/>
</dbReference>
<dbReference type="GO" id="GO:0016410">
    <property type="term" value="F:N-acyltransferase activity"/>
    <property type="evidence" value="ECO:0007669"/>
    <property type="project" value="TreeGrafter"/>
</dbReference>